<organism evidence="1 2">
    <name type="scientific">Pseudoflavonifractor hominis</name>
    <dbReference type="NCBI Taxonomy" id="2763059"/>
    <lineage>
        <taxon>Bacteria</taxon>
        <taxon>Bacillati</taxon>
        <taxon>Bacillota</taxon>
        <taxon>Clostridia</taxon>
        <taxon>Eubacteriales</taxon>
        <taxon>Oscillospiraceae</taxon>
        <taxon>Pseudoflavonifractor</taxon>
    </lineage>
</organism>
<accession>A0ABR7HWD3</accession>
<dbReference type="RefSeq" id="WP_186964256.1">
    <property type="nucleotide sequence ID" value="NZ_JACOPR010000010.1"/>
</dbReference>
<sequence>MTEENRTYITHLKVTDVPWHRLTTAYGRGTDFPAHLTVLEQMRDLASAKESLYELTTNMEHQSTLWHTTPFGMVFLCRILEKALADSGQNPVAHFLAGELLDFFTCILQCFHDGDEMEHASPLPCFSDLLKEEYLWSEEYDEEEDEMRYEEDEVFSAEEFYSFYYYSWQAVLAYRGVLEREVSTEFGPKIAAVLERL</sequence>
<dbReference type="Proteomes" id="UP000660021">
    <property type="component" value="Unassembled WGS sequence"/>
</dbReference>
<evidence type="ECO:0008006" key="3">
    <source>
        <dbReference type="Google" id="ProtNLM"/>
    </source>
</evidence>
<proteinExistence type="predicted"/>
<gene>
    <name evidence="1" type="ORF">H8S34_13350</name>
</gene>
<protein>
    <recommendedName>
        <fullName evidence="3">DUF1877 family protein</fullName>
    </recommendedName>
</protein>
<keyword evidence="2" id="KW-1185">Reference proteome</keyword>
<reference evidence="1 2" key="1">
    <citation type="submission" date="2020-08" db="EMBL/GenBank/DDBJ databases">
        <title>Genome public.</title>
        <authorList>
            <person name="Liu C."/>
            <person name="Sun Q."/>
        </authorList>
    </citation>
    <scope>NUCLEOTIDE SEQUENCE [LARGE SCALE GENOMIC DNA]</scope>
    <source>
        <strain evidence="1 2">New-38</strain>
    </source>
</reference>
<dbReference type="EMBL" id="JACOPR010000010">
    <property type="protein sequence ID" value="MBC5731806.1"/>
    <property type="molecule type" value="Genomic_DNA"/>
</dbReference>
<evidence type="ECO:0000313" key="2">
    <source>
        <dbReference type="Proteomes" id="UP000660021"/>
    </source>
</evidence>
<name>A0ABR7HWD3_9FIRM</name>
<evidence type="ECO:0000313" key="1">
    <source>
        <dbReference type="EMBL" id="MBC5731806.1"/>
    </source>
</evidence>
<comment type="caution">
    <text evidence="1">The sequence shown here is derived from an EMBL/GenBank/DDBJ whole genome shotgun (WGS) entry which is preliminary data.</text>
</comment>